<dbReference type="InterPro" id="IPR010432">
    <property type="entry name" value="RDD"/>
</dbReference>
<evidence type="ECO:0000256" key="5">
    <source>
        <dbReference type="SAM" id="Phobius"/>
    </source>
</evidence>
<sequence>MSNRRFPGPFAGPVDPSVHTDHMADMTYTDALPDPDHQAEFYADTVMKRFLAWIVDAIMIAVLTVLVLPFTAFTGIFFFPALMLVLGFIYRVTTLTGRSATWGMRLFAVEFRDRTGKRFDLATAFLHTAGYSISMAMAPLQLISIILMLVSSRKQGLTDHILGTVAVNGRALS</sequence>
<keyword evidence="2 5" id="KW-0812">Transmembrane</keyword>
<evidence type="ECO:0000256" key="1">
    <source>
        <dbReference type="ARBA" id="ARBA00004141"/>
    </source>
</evidence>
<dbReference type="AlphaFoldDB" id="A0A1I0VS51"/>
<reference evidence="7 8" key="1">
    <citation type="submission" date="2016-10" db="EMBL/GenBank/DDBJ databases">
        <authorList>
            <person name="de Groot N.N."/>
        </authorList>
    </citation>
    <scope>NUCLEOTIDE SEQUENCE [LARGE SCALE GENOMIC DNA]</scope>
    <source>
        <strain evidence="7 8">DSM 29316</strain>
    </source>
</reference>
<dbReference type="Pfam" id="PF06271">
    <property type="entry name" value="RDD"/>
    <property type="match status" value="1"/>
</dbReference>
<gene>
    <name evidence="7" type="ORF">SAMN05421688_0926</name>
</gene>
<evidence type="ECO:0000256" key="2">
    <source>
        <dbReference type="ARBA" id="ARBA00022692"/>
    </source>
</evidence>
<evidence type="ECO:0000313" key="8">
    <source>
        <dbReference type="Proteomes" id="UP000198796"/>
    </source>
</evidence>
<accession>A0A1I0VS51</accession>
<protein>
    <submittedName>
        <fullName evidence="7">RDD family protein</fullName>
    </submittedName>
</protein>
<evidence type="ECO:0000259" key="6">
    <source>
        <dbReference type="Pfam" id="PF06271"/>
    </source>
</evidence>
<evidence type="ECO:0000256" key="4">
    <source>
        <dbReference type="ARBA" id="ARBA00023136"/>
    </source>
</evidence>
<evidence type="ECO:0000313" key="7">
    <source>
        <dbReference type="EMBL" id="SFA79191.1"/>
    </source>
</evidence>
<dbReference type="STRING" id="871651.SAMN05421688_0926"/>
<proteinExistence type="predicted"/>
<name>A0A1I0VS51_9RHOB</name>
<evidence type="ECO:0000256" key="3">
    <source>
        <dbReference type="ARBA" id="ARBA00022989"/>
    </source>
</evidence>
<organism evidence="7 8">
    <name type="scientific">Poseidonocella pacifica</name>
    <dbReference type="NCBI Taxonomy" id="871651"/>
    <lineage>
        <taxon>Bacteria</taxon>
        <taxon>Pseudomonadati</taxon>
        <taxon>Pseudomonadota</taxon>
        <taxon>Alphaproteobacteria</taxon>
        <taxon>Rhodobacterales</taxon>
        <taxon>Roseobacteraceae</taxon>
        <taxon>Poseidonocella</taxon>
    </lineage>
</organism>
<feature type="transmembrane region" description="Helical" evidence="5">
    <location>
        <begin position="57"/>
        <end position="90"/>
    </location>
</feature>
<dbReference type="Proteomes" id="UP000198796">
    <property type="component" value="Unassembled WGS sequence"/>
</dbReference>
<feature type="domain" description="RDD" evidence="6">
    <location>
        <begin position="45"/>
        <end position="162"/>
    </location>
</feature>
<keyword evidence="3 5" id="KW-1133">Transmembrane helix</keyword>
<keyword evidence="4 5" id="KW-0472">Membrane</keyword>
<comment type="subcellular location">
    <subcellularLocation>
        <location evidence="1">Membrane</location>
        <topology evidence="1">Multi-pass membrane protein</topology>
    </subcellularLocation>
</comment>
<keyword evidence="8" id="KW-1185">Reference proteome</keyword>
<dbReference type="GO" id="GO:0016020">
    <property type="term" value="C:membrane"/>
    <property type="evidence" value="ECO:0007669"/>
    <property type="project" value="UniProtKB-SubCell"/>
</dbReference>
<dbReference type="EMBL" id="FOJU01000001">
    <property type="protein sequence ID" value="SFA79191.1"/>
    <property type="molecule type" value="Genomic_DNA"/>
</dbReference>
<feature type="transmembrane region" description="Helical" evidence="5">
    <location>
        <begin position="129"/>
        <end position="150"/>
    </location>
</feature>